<evidence type="ECO:0000259" key="1">
    <source>
        <dbReference type="Pfam" id="PF07581"/>
    </source>
</evidence>
<dbReference type="Gene3D" id="2.60.40.2340">
    <property type="match status" value="1"/>
</dbReference>
<comment type="caution">
    <text evidence="3">The sequence shown here is derived from an EMBL/GenBank/DDBJ whole genome shotgun (WGS) entry which is preliminary data.</text>
</comment>
<protein>
    <submittedName>
        <fullName evidence="2">GLUG motif-containing protein</fullName>
    </submittedName>
</protein>
<dbReference type="EMBL" id="SLWA01000002">
    <property type="protein sequence ID" value="TCN59439.1"/>
    <property type="molecule type" value="Genomic_DNA"/>
</dbReference>
<proteinExistence type="predicted"/>
<accession>A0A4Y7UE63</accession>
<reference evidence="3 5" key="2">
    <citation type="journal article" date="2018" name="Syst. Appl. Microbiol.">
        <title>Flavobacterium circumlabens sp. nov. and Flavobacterium cupreum sp. nov., two psychrotrophic species isolated from Antarctic environmental samples.</title>
        <authorList>
            <person name="Kralova S."/>
            <person name="Busse H.J."/>
            <person name="Svec P."/>
            <person name="Maslanova I."/>
            <person name="Stankova E."/>
            <person name="Bartak M."/>
            <person name="Sedlacek I."/>
        </authorList>
    </citation>
    <scope>NUCLEOTIDE SEQUENCE [LARGE SCALE GENOMIC DNA]</scope>
    <source>
        <strain evidence="3 5">CCM 8828</strain>
    </source>
</reference>
<keyword evidence="4" id="KW-1185">Reference proteome</keyword>
<dbReference type="Pfam" id="PF07581">
    <property type="entry name" value="Glug"/>
    <property type="match status" value="1"/>
</dbReference>
<evidence type="ECO:0000313" key="3">
    <source>
        <dbReference type="EMBL" id="TEB44743.1"/>
    </source>
</evidence>
<dbReference type="InterPro" id="IPR011493">
    <property type="entry name" value="GLUG"/>
</dbReference>
<gene>
    <name evidence="3" type="ORF">D0809_05960</name>
    <name evidence="2" type="ORF">EV142_10255</name>
</gene>
<reference evidence="2 4" key="1">
    <citation type="journal article" date="2015" name="Stand. Genomic Sci.">
        <title>Genomic Encyclopedia of Bacterial and Archaeal Type Strains, Phase III: the genomes of soil and plant-associated and newly described type strains.</title>
        <authorList>
            <person name="Whitman W.B."/>
            <person name="Woyke T."/>
            <person name="Klenk H.P."/>
            <person name="Zhou Y."/>
            <person name="Lilburn T.G."/>
            <person name="Beck B.J."/>
            <person name="De Vos P."/>
            <person name="Vandamme P."/>
            <person name="Eisen J.A."/>
            <person name="Garrity G."/>
            <person name="Hugenholtz P."/>
            <person name="Kyrpides N.C."/>
        </authorList>
    </citation>
    <scope>NUCLEOTIDE SEQUENCE [LARGE SCALE GENOMIC DNA]</scope>
    <source>
        <strain evidence="2 4">P5626</strain>
    </source>
</reference>
<sequence length="531" mass="55381">MSKKTKSTIIPFFKYATILALFIVVGYSCSSDEPGKTEEPTIPASTTKAITSFSFSNTAIKATIDETAHTIAITYPSGVNVTNLVAIFATTGAKVTIGTVAQVSGTTPNDFSKTLVYTVTAQDGSKQDYTITPPNSAAVLGFTFEGSNSEIYWELPALKEGVNTFYNAPANLDFITGIPILPPGAELTAAGDNEASNYNSTGFTFTITAADGKTKKTYTIKIPVYNKTTNPYGIYTPAQLWTPNLYLNDNFKLINDITMPAVDGTEYPIGEGYATMGFSPIGDFETFNGTIDGDNHVVKNLTIKRGSTDDVAFVSTLGSKGVVKNLGLVSVKIEGGGTVGALVANNVGGTISRCYASGTVSSTGIQANTQVGGLVGINNDANGIGGKLLNSYSTVNVSAAGPSASVVGGLIGYNYLCDVQNCYATGSVSGTYKYGGALIGKNACEIMNCYATGNIKIGGGLVGFNFNWSSAPNCFWDTQSTGQTASDDGGEAVGKKTVDMKTGTPYTSTWTSANWKFTAGQYPTLVGLGGQ</sequence>
<dbReference type="PROSITE" id="PS51257">
    <property type="entry name" value="PROKAR_LIPOPROTEIN"/>
    <property type="match status" value="1"/>
</dbReference>
<organism evidence="3 5">
    <name type="scientific">Flavobacterium circumlabens</name>
    <dbReference type="NCBI Taxonomy" id="2133765"/>
    <lineage>
        <taxon>Bacteria</taxon>
        <taxon>Pseudomonadati</taxon>
        <taxon>Bacteroidota</taxon>
        <taxon>Flavobacteriia</taxon>
        <taxon>Flavobacteriales</taxon>
        <taxon>Flavobacteriaceae</taxon>
        <taxon>Flavobacterium</taxon>
    </lineage>
</organism>
<name>A0A4Y7UE63_9FLAO</name>
<dbReference type="OrthoDB" id="1466621at2"/>
<dbReference type="RefSeq" id="WP_132033302.1">
    <property type="nucleotide sequence ID" value="NZ_QWDN01000002.1"/>
</dbReference>
<dbReference type="Gene3D" id="2.160.20.110">
    <property type="match status" value="1"/>
</dbReference>
<dbReference type="EMBL" id="QWDN01000002">
    <property type="protein sequence ID" value="TEB44743.1"/>
    <property type="molecule type" value="Genomic_DNA"/>
</dbReference>
<evidence type="ECO:0000313" key="5">
    <source>
        <dbReference type="Proteomes" id="UP000298340"/>
    </source>
</evidence>
<evidence type="ECO:0000313" key="4">
    <source>
        <dbReference type="Proteomes" id="UP000295270"/>
    </source>
</evidence>
<feature type="domain" description="GLUG" evidence="1">
    <location>
        <begin position="404"/>
        <end position="429"/>
    </location>
</feature>
<dbReference type="Proteomes" id="UP000298340">
    <property type="component" value="Unassembled WGS sequence"/>
</dbReference>
<dbReference type="AlphaFoldDB" id="A0A4Y7UE63"/>
<reference evidence="2" key="3">
    <citation type="submission" date="2019-03" db="EMBL/GenBank/DDBJ databases">
        <authorList>
            <person name="Whitman W."/>
            <person name="Huntemann M."/>
            <person name="Clum A."/>
            <person name="Pillay M."/>
            <person name="Palaniappan K."/>
            <person name="Varghese N."/>
            <person name="Mikhailova N."/>
            <person name="Stamatis D."/>
            <person name="Reddy T."/>
            <person name="Daum C."/>
            <person name="Shapiro N."/>
            <person name="Ivanova N."/>
            <person name="Kyrpides N."/>
            <person name="Woyke T."/>
        </authorList>
    </citation>
    <scope>NUCLEOTIDE SEQUENCE</scope>
    <source>
        <strain evidence="2">P5626</strain>
    </source>
</reference>
<evidence type="ECO:0000313" key="2">
    <source>
        <dbReference type="EMBL" id="TCN59439.1"/>
    </source>
</evidence>
<dbReference type="Proteomes" id="UP000295270">
    <property type="component" value="Unassembled WGS sequence"/>
</dbReference>